<name>Q94288_CAEEL</name>
<dbReference type="GO" id="GO:0005509">
    <property type="term" value="F:calcium ion binding"/>
    <property type="evidence" value="ECO:0000318"/>
    <property type="project" value="GO_Central"/>
</dbReference>
<dbReference type="CTD" id="177143"/>
<dbReference type="SUPFAM" id="SSF47473">
    <property type="entry name" value="EF-hand"/>
    <property type="match status" value="1"/>
</dbReference>
<dbReference type="OMA" id="LSAKCFR"/>
<dbReference type="FunFam" id="1.10.238.10:FF:000337">
    <property type="entry name" value="CALmodulin related genes"/>
    <property type="match status" value="1"/>
</dbReference>
<dbReference type="SMART" id="SM00054">
    <property type="entry name" value="EFh"/>
    <property type="match status" value="4"/>
</dbReference>
<dbReference type="WormBase" id="M02B7.6a">
    <property type="protein sequence ID" value="CE39753"/>
    <property type="gene ID" value="WBGene00000287"/>
    <property type="gene designation" value="cal-3"/>
</dbReference>
<reference evidence="4 5" key="1">
    <citation type="journal article" date="1998" name="Science">
        <title>Genome sequence of the nematode C. elegans: a platform for investigating biology.</title>
        <authorList>
            <consortium name="The C. elegans sequencing consortium"/>
            <person name="Sulson J.E."/>
            <person name="Waterston R."/>
        </authorList>
    </citation>
    <scope>NUCLEOTIDE SEQUENCE [LARGE SCALE GENOMIC DNA]</scope>
    <source>
        <strain evidence="4 5">Bristol N2</strain>
    </source>
</reference>
<dbReference type="AlphaFoldDB" id="Q94288"/>
<evidence type="ECO:0000313" key="4">
    <source>
        <dbReference type="EMBL" id="CCD70209.1"/>
    </source>
</evidence>
<dbReference type="Bgee" id="WBGene00000287">
    <property type="expression patterns" value="Expressed in pharyngeal muscle cell (C elegans) and 3 other cell types or tissues"/>
</dbReference>
<dbReference type="PhylomeDB" id="Q94288"/>
<dbReference type="EMBL" id="BX284604">
    <property type="protein sequence ID" value="CCD70209.1"/>
    <property type="molecule type" value="Genomic_DNA"/>
</dbReference>
<dbReference type="InterPro" id="IPR018247">
    <property type="entry name" value="EF_Hand_1_Ca_BS"/>
</dbReference>
<dbReference type="Gene3D" id="1.10.238.10">
    <property type="entry name" value="EF-hand"/>
    <property type="match status" value="2"/>
</dbReference>
<dbReference type="InterPro" id="IPR002048">
    <property type="entry name" value="EF_hand_dom"/>
</dbReference>
<dbReference type="ExpressionAtlas" id="Q94288">
    <property type="expression patterns" value="baseline and differential"/>
</dbReference>
<dbReference type="FunCoup" id="Q94288">
    <property type="interactions" value="437"/>
</dbReference>
<dbReference type="InterPro" id="IPR011992">
    <property type="entry name" value="EF-hand-dom_pair"/>
</dbReference>
<evidence type="ECO:0000256" key="1">
    <source>
        <dbReference type="ARBA" id="ARBA00022737"/>
    </source>
</evidence>
<dbReference type="AGR" id="WB:WBGene00000287"/>
<dbReference type="eggNOG" id="KOG0027">
    <property type="taxonomic scope" value="Eukaryota"/>
</dbReference>
<keyword evidence="5" id="KW-1185">Reference proteome</keyword>
<dbReference type="Proteomes" id="UP000001940">
    <property type="component" value="Chromosome IV"/>
</dbReference>
<organism evidence="4 5">
    <name type="scientific">Caenorhabditis elegans</name>
    <dbReference type="NCBI Taxonomy" id="6239"/>
    <lineage>
        <taxon>Eukaryota</taxon>
        <taxon>Metazoa</taxon>
        <taxon>Ecdysozoa</taxon>
        <taxon>Nematoda</taxon>
        <taxon>Chromadorea</taxon>
        <taxon>Rhabditida</taxon>
        <taxon>Rhabditina</taxon>
        <taxon>Rhabditomorpha</taxon>
        <taxon>Rhabditoidea</taxon>
        <taxon>Rhabditidae</taxon>
        <taxon>Peloderinae</taxon>
        <taxon>Caenorhabditis</taxon>
    </lineage>
</organism>
<evidence type="ECO:0000313" key="5">
    <source>
        <dbReference type="Proteomes" id="UP000001940"/>
    </source>
</evidence>
<evidence type="ECO:0000313" key="6">
    <source>
        <dbReference type="WormBase" id="M02B7.6a"/>
    </source>
</evidence>
<dbReference type="GO" id="GO:0005813">
    <property type="term" value="C:centrosome"/>
    <property type="evidence" value="ECO:0000318"/>
    <property type="project" value="GO_Central"/>
</dbReference>
<evidence type="ECO:0000259" key="3">
    <source>
        <dbReference type="PROSITE" id="PS50222"/>
    </source>
</evidence>
<accession>G4SFU6</accession>
<feature type="domain" description="EF-hand" evidence="3">
    <location>
        <begin position="204"/>
        <end position="234"/>
    </location>
</feature>
<dbReference type="CDD" id="cd00051">
    <property type="entry name" value="EFh"/>
    <property type="match status" value="2"/>
</dbReference>
<dbReference type="OrthoDB" id="26525at2759"/>
<evidence type="ECO:0000256" key="2">
    <source>
        <dbReference type="ARBA" id="ARBA00022837"/>
    </source>
</evidence>
<dbReference type="Pfam" id="PF13499">
    <property type="entry name" value="EF-hand_7"/>
    <property type="match status" value="2"/>
</dbReference>
<dbReference type="InParanoid" id="Q94288"/>
<proteinExistence type="predicted"/>
<dbReference type="PROSITE" id="PS00018">
    <property type="entry name" value="EF_HAND_1"/>
    <property type="match status" value="4"/>
</dbReference>
<dbReference type="GO" id="GO:0005737">
    <property type="term" value="C:cytoplasm"/>
    <property type="evidence" value="ECO:0000318"/>
    <property type="project" value="GO_Central"/>
</dbReference>
<feature type="domain" description="EF-hand" evidence="3">
    <location>
        <begin position="168"/>
        <end position="203"/>
    </location>
</feature>
<dbReference type="STRING" id="6239.M02B7.6a.1"/>
<dbReference type="RefSeq" id="NP_500421.2">
    <property type="nucleotide sequence ID" value="NM_068020.7"/>
</dbReference>
<dbReference type="FunFam" id="1.10.238.10:FF:000238">
    <property type="entry name" value="CALmodulin related genes"/>
    <property type="match status" value="1"/>
</dbReference>
<sequence length="234" mass="26995">MSNIFVSDRKIELSAKCFRVSSTKGHKGQQIHHPTVPETIKFNITHGFPKLPKSFWLSFEATMSRNTKVIMSIMRTRTLQEVFEESKLVISQLTEEEIHEFKEAFLLFDKDGNGTISIKELGVAMRALGQNPTEQQMMEIIHDVDLDGNGQVEFPEFCVMMKRIMKETDSEMIREAFKIFDRDGNGVITANEFKLFMINMGMCFDEVEVEEMMNEVDCDGNGEIDYEEFVKIFS</sequence>
<dbReference type="PANTHER" id="PTHR23050">
    <property type="entry name" value="CALCIUM BINDING PROTEIN"/>
    <property type="match status" value="1"/>
</dbReference>
<accession>Q94288</accession>
<protein>
    <submittedName>
        <fullName evidence="4">EF-hand domain-containing protein</fullName>
    </submittedName>
</protein>
<dbReference type="InterPro" id="IPR050145">
    <property type="entry name" value="Centrin_CML-like"/>
</dbReference>
<dbReference type="PaxDb" id="6239-M02B7.6a"/>
<feature type="domain" description="EF-hand" evidence="3">
    <location>
        <begin position="96"/>
        <end position="131"/>
    </location>
</feature>
<dbReference type="UCSC" id="M02B7.6">
    <property type="organism name" value="c. elegans"/>
</dbReference>
<feature type="domain" description="EF-hand" evidence="3">
    <location>
        <begin position="132"/>
        <end position="167"/>
    </location>
</feature>
<dbReference type="SMR" id="Q94288"/>
<keyword evidence="1" id="KW-0677">Repeat</keyword>
<dbReference type="GeneID" id="177143"/>
<keyword evidence="2" id="KW-0106">Calcium</keyword>
<gene>
    <name evidence="4 6" type="primary">cal-3</name>
    <name evidence="4" type="ORF">CELE_M02B7.6</name>
    <name evidence="6" type="ORF">M02B7.6</name>
</gene>
<dbReference type="PROSITE" id="PS50222">
    <property type="entry name" value="EF_HAND_2"/>
    <property type="match status" value="4"/>
</dbReference>